<evidence type="ECO:0000313" key="2">
    <source>
        <dbReference type="Proteomes" id="UP000824120"/>
    </source>
</evidence>
<sequence length="134" mass="14756">MDQTRVAQVVKSTLAENLGSSLEPYSFTELDTVTSQELRENTTKSSKHGPSAMNHLQLTVLRKNSPENGPKYLTRSGPYHGLPEEDGLALVAIFLMVTLPFPVISEEDGESFTALPAKEEEERAIVEVAIIEIK</sequence>
<keyword evidence="2" id="KW-1185">Reference proteome</keyword>
<reference evidence="1 2" key="1">
    <citation type="submission" date="2020-09" db="EMBL/GenBank/DDBJ databases">
        <title>De no assembly of potato wild relative species, Solanum commersonii.</title>
        <authorList>
            <person name="Cho K."/>
        </authorList>
    </citation>
    <scope>NUCLEOTIDE SEQUENCE [LARGE SCALE GENOMIC DNA]</scope>
    <source>
        <strain evidence="1">LZ3.2</strain>
        <tissue evidence="1">Leaf</tissue>
    </source>
</reference>
<dbReference type="EMBL" id="JACXVP010000003">
    <property type="protein sequence ID" value="KAG5613838.1"/>
    <property type="molecule type" value="Genomic_DNA"/>
</dbReference>
<dbReference type="Proteomes" id="UP000824120">
    <property type="component" value="Chromosome 3"/>
</dbReference>
<gene>
    <name evidence="1" type="ORF">H5410_013662</name>
</gene>
<accession>A0A9J5ZNU9</accession>
<dbReference type="AlphaFoldDB" id="A0A9J5ZNU9"/>
<protein>
    <submittedName>
        <fullName evidence="1">Uncharacterized protein</fullName>
    </submittedName>
</protein>
<evidence type="ECO:0000313" key="1">
    <source>
        <dbReference type="EMBL" id="KAG5613838.1"/>
    </source>
</evidence>
<organism evidence="1 2">
    <name type="scientific">Solanum commersonii</name>
    <name type="common">Commerson's wild potato</name>
    <name type="synonym">Commerson's nightshade</name>
    <dbReference type="NCBI Taxonomy" id="4109"/>
    <lineage>
        <taxon>Eukaryota</taxon>
        <taxon>Viridiplantae</taxon>
        <taxon>Streptophyta</taxon>
        <taxon>Embryophyta</taxon>
        <taxon>Tracheophyta</taxon>
        <taxon>Spermatophyta</taxon>
        <taxon>Magnoliopsida</taxon>
        <taxon>eudicotyledons</taxon>
        <taxon>Gunneridae</taxon>
        <taxon>Pentapetalae</taxon>
        <taxon>asterids</taxon>
        <taxon>lamiids</taxon>
        <taxon>Solanales</taxon>
        <taxon>Solanaceae</taxon>
        <taxon>Solanoideae</taxon>
        <taxon>Solaneae</taxon>
        <taxon>Solanum</taxon>
    </lineage>
</organism>
<comment type="caution">
    <text evidence="1">The sequence shown here is derived from an EMBL/GenBank/DDBJ whole genome shotgun (WGS) entry which is preliminary data.</text>
</comment>
<name>A0A9J5ZNU9_SOLCO</name>
<proteinExistence type="predicted"/>
<dbReference type="OrthoDB" id="1938664at2759"/>